<organism evidence="2 3">
    <name type="scientific">Panagrolaimus davidi</name>
    <dbReference type="NCBI Taxonomy" id="227884"/>
    <lineage>
        <taxon>Eukaryota</taxon>
        <taxon>Metazoa</taxon>
        <taxon>Ecdysozoa</taxon>
        <taxon>Nematoda</taxon>
        <taxon>Chromadorea</taxon>
        <taxon>Rhabditida</taxon>
        <taxon>Tylenchina</taxon>
        <taxon>Panagrolaimomorpha</taxon>
        <taxon>Panagrolaimoidea</taxon>
        <taxon>Panagrolaimidae</taxon>
        <taxon>Panagrolaimus</taxon>
    </lineage>
</organism>
<feature type="domain" description="BTB" evidence="1">
    <location>
        <begin position="1"/>
        <end position="69"/>
    </location>
</feature>
<sequence>MLENEMKEKAENKLEIFDFNAEIVKIAVDYFYDRKTYKTCNVDQLIDLLQFAEKYDIQDLKSEVEHVLIIKIRPNNICQISNASVNANSTKLKEVYIQLMLFYMNQRLPF</sequence>
<dbReference type="PANTHER" id="PTHR24413">
    <property type="entry name" value="SPECKLE-TYPE POZ PROTEIN"/>
    <property type="match status" value="1"/>
</dbReference>
<dbReference type="InterPro" id="IPR011333">
    <property type="entry name" value="SKP1/BTB/POZ_sf"/>
</dbReference>
<name>A0A914QGK7_9BILA</name>
<dbReference type="Gene3D" id="3.30.710.10">
    <property type="entry name" value="Potassium Channel Kv1.1, Chain A"/>
    <property type="match status" value="1"/>
</dbReference>
<dbReference type="Proteomes" id="UP000887578">
    <property type="component" value="Unplaced"/>
</dbReference>
<evidence type="ECO:0000259" key="1">
    <source>
        <dbReference type="Pfam" id="PF00651"/>
    </source>
</evidence>
<dbReference type="CDD" id="cd18186">
    <property type="entry name" value="BTB_POZ_ZBTB_KLHL-like"/>
    <property type="match status" value="1"/>
</dbReference>
<keyword evidence="2" id="KW-1185">Reference proteome</keyword>
<protein>
    <submittedName>
        <fullName evidence="3">BTB domain-containing protein</fullName>
    </submittedName>
</protein>
<evidence type="ECO:0000313" key="2">
    <source>
        <dbReference type="Proteomes" id="UP000887578"/>
    </source>
</evidence>
<dbReference type="SUPFAM" id="SSF54695">
    <property type="entry name" value="POZ domain"/>
    <property type="match status" value="1"/>
</dbReference>
<dbReference type="AlphaFoldDB" id="A0A914QGK7"/>
<evidence type="ECO:0000313" key="3">
    <source>
        <dbReference type="WBParaSite" id="PDA_v2.g28625.t1"/>
    </source>
</evidence>
<reference evidence="3" key="1">
    <citation type="submission" date="2022-11" db="UniProtKB">
        <authorList>
            <consortium name="WormBaseParasite"/>
        </authorList>
    </citation>
    <scope>IDENTIFICATION</scope>
</reference>
<dbReference type="WBParaSite" id="PDA_v2.g28625.t1">
    <property type="protein sequence ID" value="PDA_v2.g28625.t1"/>
    <property type="gene ID" value="PDA_v2.g28625"/>
</dbReference>
<accession>A0A914QGK7</accession>
<dbReference type="Pfam" id="PF00651">
    <property type="entry name" value="BTB"/>
    <property type="match status" value="1"/>
</dbReference>
<proteinExistence type="predicted"/>
<dbReference type="InterPro" id="IPR000210">
    <property type="entry name" value="BTB/POZ_dom"/>
</dbReference>